<proteinExistence type="predicted"/>
<evidence type="ECO:0000313" key="3">
    <source>
        <dbReference type="Proteomes" id="UP000265515"/>
    </source>
</evidence>
<dbReference type="EMBL" id="BFEA01000961">
    <property type="protein sequence ID" value="GBG91865.1"/>
    <property type="molecule type" value="Genomic_DNA"/>
</dbReference>
<dbReference type="Gramene" id="GBG91865">
    <property type="protein sequence ID" value="GBG91865"/>
    <property type="gene ID" value="CBR_g53845"/>
</dbReference>
<evidence type="ECO:0000313" key="2">
    <source>
        <dbReference type="EMBL" id="GBG91865.1"/>
    </source>
</evidence>
<feature type="region of interest" description="Disordered" evidence="1">
    <location>
        <begin position="182"/>
        <end position="260"/>
    </location>
</feature>
<accession>A0A388MBH5</accession>
<feature type="compositionally biased region" description="Acidic residues" evidence="1">
    <location>
        <begin position="208"/>
        <end position="220"/>
    </location>
</feature>
<keyword evidence="3" id="KW-1185">Reference proteome</keyword>
<feature type="region of interest" description="Disordered" evidence="1">
    <location>
        <begin position="448"/>
        <end position="535"/>
    </location>
</feature>
<comment type="caution">
    <text evidence="2">The sequence shown here is derived from an EMBL/GenBank/DDBJ whole genome shotgun (WGS) entry which is preliminary data.</text>
</comment>
<sequence>MALKGRGSGTGRGRGGRLGKVVDRAIDLTKERGDWEEEYDEGLEEKEEGLRARKHQEEWRKCTPSPGKMAYYAFKFERRYGERVSYWLELLEQVFNRLTPAEKFAQLYEYVWWELRPDVERIVTDAQGNWDDFKKEVPRKYKLGDGLLTVDEEKVPSQGYPTPEQCEQLWPLDQTQLRNYTPHTARKSKGGNTSKEPAQAPLPPQEETSIDIGEDEEDQDEVLRGEENKRAEQRAKKRKTNDGKEKVGEKSKKKWRSIPGEEERLRHPMVTRDSAGMPLYKKGDNVRQFLREYENHAIIREWDVPTMMRNVTGVGECRKAMEEMAMKVFGWQSFKVAMWAKYADLRRDEIEDNITFDGTNLEDFEDSIGLCAERNRWDDEEKLEQAAIKVTPRERETVRTIRKGSDTWGGFLVEMRKVYPLSIQRQKKRQLFQEQGVWIGRRNEGLEMAERKNGNETPPRQGEGKFVRNMEIPEVQGKERRIARKEEGRDKSPEEKEEEEKGKEKRKGKMEEAGLSVRAETTSSMKPLKDMGRGG</sequence>
<protein>
    <submittedName>
        <fullName evidence="2">Uncharacterized protein</fullName>
    </submittedName>
</protein>
<dbReference type="Proteomes" id="UP000265515">
    <property type="component" value="Unassembled WGS sequence"/>
</dbReference>
<gene>
    <name evidence="2" type="ORF">CBR_g53845</name>
</gene>
<dbReference type="AlphaFoldDB" id="A0A388MBH5"/>
<feature type="compositionally biased region" description="Basic and acidic residues" evidence="1">
    <location>
        <begin position="476"/>
        <end position="503"/>
    </location>
</feature>
<organism evidence="2 3">
    <name type="scientific">Chara braunii</name>
    <name type="common">Braun's stonewort</name>
    <dbReference type="NCBI Taxonomy" id="69332"/>
    <lineage>
        <taxon>Eukaryota</taxon>
        <taxon>Viridiplantae</taxon>
        <taxon>Streptophyta</taxon>
        <taxon>Charophyceae</taxon>
        <taxon>Charales</taxon>
        <taxon>Characeae</taxon>
        <taxon>Chara</taxon>
    </lineage>
</organism>
<evidence type="ECO:0000256" key="1">
    <source>
        <dbReference type="SAM" id="MobiDB-lite"/>
    </source>
</evidence>
<reference evidence="2 3" key="1">
    <citation type="journal article" date="2018" name="Cell">
        <title>The Chara Genome: Secondary Complexity and Implications for Plant Terrestrialization.</title>
        <authorList>
            <person name="Nishiyama T."/>
            <person name="Sakayama H."/>
            <person name="Vries J.D."/>
            <person name="Buschmann H."/>
            <person name="Saint-Marcoux D."/>
            <person name="Ullrich K.K."/>
            <person name="Haas F.B."/>
            <person name="Vanderstraeten L."/>
            <person name="Becker D."/>
            <person name="Lang D."/>
            <person name="Vosolsobe S."/>
            <person name="Rombauts S."/>
            <person name="Wilhelmsson P.K.I."/>
            <person name="Janitza P."/>
            <person name="Kern R."/>
            <person name="Heyl A."/>
            <person name="Rumpler F."/>
            <person name="Villalobos L.I.A.C."/>
            <person name="Clay J.M."/>
            <person name="Skokan R."/>
            <person name="Toyoda A."/>
            <person name="Suzuki Y."/>
            <person name="Kagoshima H."/>
            <person name="Schijlen E."/>
            <person name="Tajeshwar N."/>
            <person name="Catarino B."/>
            <person name="Hetherington A.J."/>
            <person name="Saltykova A."/>
            <person name="Bonnot C."/>
            <person name="Breuninger H."/>
            <person name="Symeonidi A."/>
            <person name="Radhakrishnan G.V."/>
            <person name="Van Nieuwerburgh F."/>
            <person name="Deforce D."/>
            <person name="Chang C."/>
            <person name="Karol K.G."/>
            <person name="Hedrich R."/>
            <person name="Ulvskov P."/>
            <person name="Glockner G."/>
            <person name="Delwiche C.F."/>
            <person name="Petrasek J."/>
            <person name="Van de Peer Y."/>
            <person name="Friml J."/>
            <person name="Beilby M."/>
            <person name="Dolan L."/>
            <person name="Kohara Y."/>
            <person name="Sugano S."/>
            <person name="Fujiyama A."/>
            <person name="Delaux P.-M."/>
            <person name="Quint M."/>
            <person name="TheiBen G."/>
            <person name="Hagemann M."/>
            <person name="Harholt J."/>
            <person name="Dunand C."/>
            <person name="Zachgo S."/>
            <person name="Langdale J."/>
            <person name="Maumus F."/>
            <person name="Straeten D.V.D."/>
            <person name="Gould S.B."/>
            <person name="Rensing S.A."/>
        </authorList>
    </citation>
    <scope>NUCLEOTIDE SEQUENCE [LARGE SCALE GENOMIC DNA]</scope>
    <source>
        <strain evidence="2 3">S276</strain>
    </source>
</reference>
<feature type="compositionally biased region" description="Basic and acidic residues" evidence="1">
    <location>
        <begin position="221"/>
        <end position="250"/>
    </location>
</feature>
<name>A0A388MBH5_CHABU</name>